<dbReference type="PANTHER" id="PTHR46112:SF2">
    <property type="entry name" value="XAA-PRO AMINOPEPTIDASE P-RELATED"/>
    <property type="match status" value="1"/>
</dbReference>
<evidence type="ECO:0000259" key="1">
    <source>
        <dbReference type="Pfam" id="PF00557"/>
    </source>
</evidence>
<evidence type="ECO:0000259" key="2">
    <source>
        <dbReference type="Pfam" id="PF01321"/>
    </source>
</evidence>
<dbReference type="Gene3D" id="3.40.350.10">
    <property type="entry name" value="Creatinase/prolidase N-terminal domain"/>
    <property type="match status" value="1"/>
</dbReference>
<dbReference type="AlphaFoldDB" id="A0A0R1S3F8"/>
<dbReference type="Pfam" id="PF00557">
    <property type="entry name" value="Peptidase_M24"/>
    <property type="match status" value="1"/>
</dbReference>
<dbReference type="PANTHER" id="PTHR46112">
    <property type="entry name" value="AMINOPEPTIDASE"/>
    <property type="match status" value="1"/>
</dbReference>
<dbReference type="PATRIC" id="fig|1423747.3.peg.1319"/>
<reference evidence="3 4" key="1">
    <citation type="journal article" date="2015" name="Genome Announc.">
        <title>Expanding the biotechnology potential of lactobacilli through comparative genomics of 213 strains and associated genera.</title>
        <authorList>
            <person name="Sun Z."/>
            <person name="Harris H.M."/>
            <person name="McCann A."/>
            <person name="Guo C."/>
            <person name="Argimon S."/>
            <person name="Zhang W."/>
            <person name="Yang X."/>
            <person name="Jeffery I.B."/>
            <person name="Cooney J.C."/>
            <person name="Kagawa T.F."/>
            <person name="Liu W."/>
            <person name="Song Y."/>
            <person name="Salvetti E."/>
            <person name="Wrobel A."/>
            <person name="Rasinkangas P."/>
            <person name="Parkhill J."/>
            <person name="Rea M.C."/>
            <person name="O'Sullivan O."/>
            <person name="Ritari J."/>
            <person name="Douillard F.P."/>
            <person name="Paul Ross R."/>
            <person name="Yang R."/>
            <person name="Briner A.E."/>
            <person name="Felis G.E."/>
            <person name="de Vos W.M."/>
            <person name="Barrangou R."/>
            <person name="Klaenhammer T.R."/>
            <person name="Caufield P.W."/>
            <person name="Cui Y."/>
            <person name="Zhang H."/>
            <person name="O'Toole P.W."/>
        </authorList>
    </citation>
    <scope>NUCLEOTIDE SEQUENCE [LARGE SCALE GENOMIC DNA]</scope>
    <source>
        <strain evidence="3 4">DSM 14340</strain>
    </source>
</reference>
<dbReference type="InterPro" id="IPR000994">
    <property type="entry name" value="Pept_M24"/>
</dbReference>
<dbReference type="RefSeq" id="WP_025083798.1">
    <property type="nucleotide sequence ID" value="NZ_AZEX01000036.1"/>
</dbReference>
<dbReference type="EMBL" id="AZEX01000036">
    <property type="protein sequence ID" value="KRL60456.1"/>
    <property type="molecule type" value="Genomic_DNA"/>
</dbReference>
<evidence type="ECO:0000313" key="3">
    <source>
        <dbReference type="EMBL" id="KRL60456.1"/>
    </source>
</evidence>
<dbReference type="SUPFAM" id="SSF53092">
    <property type="entry name" value="Creatinase/prolidase N-terminal domain"/>
    <property type="match status" value="1"/>
</dbReference>
<dbReference type="InterPro" id="IPR050659">
    <property type="entry name" value="Peptidase_M24B"/>
</dbReference>
<evidence type="ECO:0000313" key="4">
    <source>
        <dbReference type="Proteomes" id="UP000051264"/>
    </source>
</evidence>
<comment type="caution">
    <text evidence="3">The sequence shown here is derived from an EMBL/GenBank/DDBJ whole genome shotgun (WGS) entry which is preliminary data.</text>
</comment>
<gene>
    <name evidence="3" type="ORF">FC69_GL001293</name>
</gene>
<dbReference type="SUPFAM" id="SSF55920">
    <property type="entry name" value="Creatinase/aminopeptidase"/>
    <property type="match status" value="1"/>
</dbReference>
<protein>
    <submittedName>
        <fullName evidence="3">Xaa-Pro dipeptidase</fullName>
    </submittedName>
</protein>
<dbReference type="Pfam" id="PF01321">
    <property type="entry name" value="Creatinase_N"/>
    <property type="match status" value="1"/>
</dbReference>
<sequence>MKNINKIEFLLDELAVDAIVINQKATKVYVDGLTGSGVWLIISRKGNYQIMDGRYQTAAEESTTVFKNIVTKQGNVLSTILKWLAKENINKIAAEEELPYAQFKALSEVCKVKSLGDRIPKIRSIKTQAEIEKIKVACALGDEVFKQLLTTIHVGMTEKEVVGEIYRLIYQLGADGVSFDPVISSGPRTAMPHGRASDRILCTGDFLLLDFGVVKDGYQSDMTRTISVGKATDQFRKMYEILRPIQNETAQQFIAGKLGKEIHNFAAHKIEVAGYGDYFTHGLGHGLGIGGGERPLMNASSNDILTAGMVGTCEPGIYIPGLGGIRIEDDILVTNSAPQILTKTTREIIELETND</sequence>
<dbReference type="eggNOG" id="COG0006">
    <property type="taxonomic scope" value="Bacteria"/>
</dbReference>
<feature type="domain" description="Peptidase M24" evidence="1">
    <location>
        <begin position="132"/>
        <end position="335"/>
    </location>
</feature>
<proteinExistence type="predicted"/>
<dbReference type="InterPro" id="IPR000587">
    <property type="entry name" value="Creatinase_N"/>
</dbReference>
<name>A0A0R1S3F8_9LACO</name>
<organism evidence="3 4">
    <name type="scientific">Latilactobacillus fuchuensis DSM 14340 = JCM 11249</name>
    <dbReference type="NCBI Taxonomy" id="1423747"/>
    <lineage>
        <taxon>Bacteria</taxon>
        <taxon>Bacillati</taxon>
        <taxon>Bacillota</taxon>
        <taxon>Bacilli</taxon>
        <taxon>Lactobacillales</taxon>
        <taxon>Lactobacillaceae</taxon>
        <taxon>Latilactobacillus</taxon>
    </lineage>
</organism>
<dbReference type="InterPro" id="IPR029149">
    <property type="entry name" value="Creatin/AminoP/Spt16_N"/>
</dbReference>
<feature type="domain" description="Creatinase N-terminal" evidence="2">
    <location>
        <begin position="5"/>
        <end position="125"/>
    </location>
</feature>
<dbReference type="STRING" id="1423747.FC69_GL001293"/>
<dbReference type="Gene3D" id="3.90.230.10">
    <property type="entry name" value="Creatinase/methionine aminopeptidase superfamily"/>
    <property type="match status" value="1"/>
</dbReference>
<dbReference type="InterPro" id="IPR036005">
    <property type="entry name" value="Creatinase/aminopeptidase-like"/>
</dbReference>
<dbReference type="OrthoDB" id="9806388at2"/>
<accession>A0A0R1S3F8</accession>
<dbReference type="Proteomes" id="UP000051264">
    <property type="component" value="Unassembled WGS sequence"/>
</dbReference>